<evidence type="ECO:0000256" key="1">
    <source>
        <dbReference type="ARBA" id="ARBA00004434"/>
    </source>
</evidence>
<reference evidence="14 15" key="1">
    <citation type="submission" date="2016-01" db="EMBL/GenBank/DDBJ databases">
        <title>Genome sequence of the yeast Holleya sinecauda.</title>
        <authorList>
            <person name="Dietrich F.S."/>
        </authorList>
    </citation>
    <scope>NUCLEOTIDE SEQUENCE [LARGE SCALE GENOMIC DNA]</scope>
    <source>
        <strain evidence="14 15">ATCC 58844</strain>
    </source>
</reference>
<keyword evidence="7" id="KW-1133">Transmembrane helix</keyword>
<proteinExistence type="inferred from homology"/>
<evidence type="ECO:0000313" key="15">
    <source>
        <dbReference type="Proteomes" id="UP000243052"/>
    </source>
</evidence>
<dbReference type="InterPro" id="IPR027417">
    <property type="entry name" value="P-loop_NTPase"/>
</dbReference>
<keyword evidence="11" id="KW-0507">mRNA processing</keyword>
<evidence type="ECO:0000256" key="3">
    <source>
        <dbReference type="ARBA" id="ARBA00020222"/>
    </source>
</evidence>
<evidence type="ECO:0000256" key="9">
    <source>
        <dbReference type="ARBA" id="ARBA00023136"/>
    </source>
</evidence>
<keyword evidence="9" id="KW-0472">Membrane</keyword>
<organism evidence="14 15">
    <name type="scientific">Eremothecium sinecaudum</name>
    <dbReference type="NCBI Taxonomy" id="45286"/>
    <lineage>
        <taxon>Eukaryota</taxon>
        <taxon>Fungi</taxon>
        <taxon>Dikarya</taxon>
        <taxon>Ascomycota</taxon>
        <taxon>Saccharomycotina</taxon>
        <taxon>Saccharomycetes</taxon>
        <taxon>Saccharomycetales</taxon>
        <taxon>Saccharomycetaceae</taxon>
        <taxon>Eremothecium</taxon>
    </lineage>
</organism>
<evidence type="ECO:0000259" key="12">
    <source>
        <dbReference type="Pfam" id="PF00076"/>
    </source>
</evidence>
<dbReference type="GO" id="GO:0005743">
    <property type="term" value="C:mitochondrial inner membrane"/>
    <property type="evidence" value="ECO:0007669"/>
    <property type="project" value="UniProtKB-SubCell"/>
</dbReference>
<protein>
    <recommendedName>
        <fullName evidence="3 11">Mitochondrial escape protein 2</fullName>
    </recommendedName>
</protein>
<keyword evidence="11" id="KW-0694">RNA-binding</keyword>
<dbReference type="GO" id="GO:0006397">
    <property type="term" value="P:mRNA processing"/>
    <property type="evidence" value="ECO:0007669"/>
    <property type="project" value="UniProtKB-UniRule"/>
</dbReference>
<dbReference type="GO" id="GO:0003723">
    <property type="term" value="F:RNA binding"/>
    <property type="evidence" value="ECO:0007669"/>
    <property type="project" value="UniProtKB-UniRule"/>
</dbReference>
<comment type="subcellular location">
    <subcellularLocation>
        <location evidence="1 11">Mitochondrion inner membrane</location>
        <topology evidence="1 11">Single-pass membrane protein</topology>
    </subcellularLocation>
</comment>
<dbReference type="Proteomes" id="UP000243052">
    <property type="component" value="Chromosome vi"/>
</dbReference>
<dbReference type="InterPro" id="IPR035979">
    <property type="entry name" value="RBD_domain_sf"/>
</dbReference>
<evidence type="ECO:0000256" key="8">
    <source>
        <dbReference type="ARBA" id="ARBA00023128"/>
    </source>
</evidence>
<evidence type="ECO:0000256" key="5">
    <source>
        <dbReference type="ARBA" id="ARBA00022792"/>
    </source>
</evidence>
<keyword evidence="5 11" id="KW-0999">Mitochondrion inner membrane</keyword>
<evidence type="ECO:0000256" key="7">
    <source>
        <dbReference type="ARBA" id="ARBA00022989"/>
    </source>
</evidence>
<keyword evidence="6" id="KW-0809">Transit peptide</keyword>
<dbReference type="InterPro" id="IPR018850">
    <property type="entry name" value="Mt_escape_2_C"/>
</dbReference>
<dbReference type="Gene3D" id="3.40.50.300">
    <property type="entry name" value="P-loop containing nucleotide triphosphate hydrolases"/>
    <property type="match status" value="1"/>
</dbReference>
<dbReference type="SUPFAM" id="SSF54928">
    <property type="entry name" value="RNA-binding domain, RBD"/>
    <property type="match status" value="1"/>
</dbReference>
<dbReference type="EMBL" id="CP014246">
    <property type="protein sequence ID" value="AMD21988.1"/>
    <property type="molecule type" value="Genomic_DNA"/>
</dbReference>
<dbReference type="PANTHER" id="PTHR32198">
    <property type="entry name" value="MITOCHONDRIAL ESCAPE PROTEIN 2"/>
    <property type="match status" value="1"/>
</dbReference>
<evidence type="ECO:0000256" key="6">
    <source>
        <dbReference type="ARBA" id="ARBA00022946"/>
    </source>
</evidence>
<dbReference type="OrthoDB" id="10267654at2759"/>
<dbReference type="InterPro" id="IPR034260">
    <property type="entry name" value="Yme2_RRM"/>
</dbReference>
<accession>A0A109UZW7</accession>
<dbReference type="InterPro" id="IPR012677">
    <property type="entry name" value="Nucleotide-bd_a/b_plait_sf"/>
</dbReference>
<dbReference type="Pfam" id="PF00076">
    <property type="entry name" value="RRM_1"/>
    <property type="match status" value="1"/>
</dbReference>
<dbReference type="GeneID" id="28725312"/>
<comment type="similarity">
    <text evidence="2 11">Belongs to the YME2 family.</text>
</comment>
<evidence type="ECO:0000256" key="2">
    <source>
        <dbReference type="ARBA" id="ARBA00010320"/>
    </source>
</evidence>
<dbReference type="Gene3D" id="3.30.70.330">
    <property type="match status" value="1"/>
</dbReference>
<dbReference type="Pfam" id="PF10443">
    <property type="entry name" value="RNA12"/>
    <property type="match status" value="1"/>
</dbReference>
<evidence type="ECO:0000256" key="11">
    <source>
        <dbReference type="RuleBase" id="RU367108"/>
    </source>
</evidence>
<comment type="function">
    <text evidence="10 11">Plays a role in maintaining the mitochondrial genome and in controlling the mtDNA escape. Involved in the regulation of mtDNA nucleotide structure and number. May have a dispensable role in early maturation of pre-rRNA.</text>
</comment>
<feature type="domain" description="Mitochondrial escape protein 2 C-terminal" evidence="13">
    <location>
        <begin position="344"/>
        <end position="763"/>
    </location>
</feature>
<dbReference type="InterPro" id="IPR000504">
    <property type="entry name" value="RRM_dom"/>
</dbReference>
<dbReference type="InterPro" id="IPR039627">
    <property type="entry name" value="Yme2_C"/>
</dbReference>
<sequence length="802" mass="91667">MFGRLIFPKRLLTFRQLQIVKLKRGISSEIQRTDAQSGESTNAVNTGVIQKTDEETLMYFDNVYPRATSLWRPTQWYNFLLTNQSREAVREKIMKLASPPNNPITGLELRATIATQRDGGVFATFLVPPEYTKAEVNAKIQQNTERESSKSIISFFTKVAAFPVKGAPWYEDLRRLPSNTIRIEFEDKALTEEELYSLFRRYGTIIDIYPPTAKDPTATIRYRSFRGAICAKNCVSGLEVNNTVLHVKYEPIIRGHVIRDFFVNHPRIAIPLIFAFLSIAAVLIFEPVREFSIEQKISHTYTLSKDNYFVQKILSFTSSTMSSVKHLWGVNEAEPEQRQLWQERRELVSDLKLWLEENNNTFVIVTGPRGSGKHELLMKHTLHERSNVLYLDCDSLVKSRTDSKFLRTAAHQIGYFPIFPWLNSFTGLIDLTVQGLTGQKSGLSESKETQFRSMLNTAMMSIRRIALKGYKADVESGHGQSTIKEEDYLQQHPDKKPVIVIDRFTNKAEMNGFVYKELAEWASILVQMNIAHVIFLTESVTPNQLLAEALPNQVFKFMTLSDATKESARSYVLSHLQDNFPPPKNDDISYHPKLYVEDIDRALEPIGGRMLDLQAFVRRVKSGESPSEALDKMVEQASEQITQMFLSEKSDTTKTAQAWELITMLAEHDSINFKDVFFKPLFKSSPEAGLLELEKNGLITVTRNRGVLNEIRPAKPLFKAAFAFLTRDQQLSTVLKTGYLLRLINFETNRIKKWEEELRMLGNVTDQKLFRSRLTYLASKIEASNAIVKDCEDQAKRIASGS</sequence>
<dbReference type="RefSeq" id="XP_017988984.1">
    <property type="nucleotide sequence ID" value="XM_018133495.1"/>
</dbReference>
<evidence type="ECO:0000313" key="14">
    <source>
        <dbReference type="EMBL" id="AMD21988.1"/>
    </source>
</evidence>
<keyword evidence="15" id="KW-1185">Reference proteome</keyword>
<name>A0A109UZW7_9SACH</name>
<feature type="domain" description="RRM" evidence="12">
    <location>
        <begin position="189"/>
        <end position="246"/>
    </location>
</feature>
<evidence type="ECO:0000256" key="4">
    <source>
        <dbReference type="ARBA" id="ARBA00022692"/>
    </source>
</evidence>
<keyword evidence="8 11" id="KW-0496">Mitochondrion</keyword>
<dbReference type="CDD" id="cd12433">
    <property type="entry name" value="RRM_Yme2p_like"/>
    <property type="match status" value="1"/>
</dbReference>
<evidence type="ECO:0000256" key="10">
    <source>
        <dbReference type="ARBA" id="ARBA00025276"/>
    </source>
</evidence>
<keyword evidence="4" id="KW-0812">Transmembrane</keyword>
<dbReference type="AlphaFoldDB" id="A0A109UZW7"/>
<dbReference type="STRING" id="45286.A0A109UZW7"/>
<dbReference type="SUPFAM" id="SSF52540">
    <property type="entry name" value="P-loop containing nucleoside triphosphate hydrolases"/>
    <property type="match status" value="1"/>
</dbReference>
<evidence type="ECO:0000259" key="13">
    <source>
        <dbReference type="Pfam" id="PF10443"/>
    </source>
</evidence>
<gene>
    <name evidence="14" type="ORF">AW171_hschr63987</name>
</gene>
<dbReference type="PANTHER" id="PTHR32198:SF2">
    <property type="entry name" value="MITOCHONDRIAL ESCAPE PROTEIN 2"/>
    <property type="match status" value="1"/>
</dbReference>